<dbReference type="KEGG" id="ahm:TL08_08325"/>
<organism evidence="1 2">
    <name type="scientific">Actinoalloteichus hymeniacidonis</name>
    <dbReference type="NCBI Taxonomy" id="340345"/>
    <lineage>
        <taxon>Bacteria</taxon>
        <taxon>Bacillati</taxon>
        <taxon>Actinomycetota</taxon>
        <taxon>Actinomycetes</taxon>
        <taxon>Pseudonocardiales</taxon>
        <taxon>Pseudonocardiaceae</taxon>
        <taxon>Actinoalloteichus</taxon>
    </lineage>
</organism>
<accession>A0AAC9HQ18</accession>
<protein>
    <submittedName>
        <fullName evidence="1">Sporulation control protein</fullName>
    </submittedName>
</protein>
<gene>
    <name evidence="1" type="ORF">TL08_08325</name>
</gene>
<sequence length="273" mass="29831">MLKKVLATFGHGGATVEVLPSAPEVTPGETISGQVLLLGGQVDQELGSLSVDLVTEVHMGENSSADPSEDPTVTLPFTKVEVGSRRLIQPGESIMLPFELTMPWETPITISRTGFLSGMAVGIRAEADLNMTFVDAVAIAPIVVTPLPSQQRILDAMTNIGFVPKAADMEYNSLRGVEQQLPFIQEIEYEPPTEFSENLHDVELTFVARAHDLQVVLEVDKRVRVSKGEDITARGETTMGDFVLLHEEIDEIDWEDRLQAWLTNVARTPAILG</sequence>
<dbReference type="Pfam" id="PF07070">
    <property type="entry name" value="Spo0M"/>
    <property type="match status" value="1"/>
</dbReference>
<evidence type="ECO:0000313" key="2">
    <source>
        <dbReference type="Proteomes" id="UP000095210"/>
    </source>
</evidence>
<proteinExistence type="predicted"/>
<keyword evidence="2" id="KW-1185">Reference proteome</keyword>
<evidence type="ECO:0000313" key="1">
    <source>
        <dbReference type="EMBL" id="AOS62480.1"/>
    </source>
</evidence>
<dbReference type="PANTHER" id="PTHR40053:SF1">
    <property type="entry name" value="SPORULATION-CONTROL PROTEIN SPO0M"/>
    <property type="match status" value="1"/>
</dbReference>
<name>A0AAC9HQ18_9PSEU</name>
<dbReference type="Proteomes" id="UP000095210">
    <property type="component" value="Chromosome"/>
</dbReference>
<reference evidence="2" key="1">
    <citation type="submission" date="2016-03" db="EMBL/GenBank/DDBJ databases">
        <title>Complete genome sequence of the type strain Actinoalloteichus hymeniacidonis DSM 45092.</title>
        <authorList>
            <person name="Schaffert L."/>
            <person name="Albersmeier A."/>
            <person name="Winkler A."/>
            <person name="Kalinowski J."/>
            <person name="Zotchev S."/>
            <person name="Ruckert C."/>
        </authorList>
    </citation>
    <scope>NUCLEOTIDE SEQUENCE [LARGE SCALE GENOMIC DNA]</scope>
    <source>
        <strain evidence="2">HPA177(T) (DSM 45092(T))</strain>
    </source>
</reference>
<dbReference type="PANTHER" id="PTHR40053">
    <property type="entry name" value="SPORULATION-CONTROL PROTEIN SPO0M"/>
    <property type="match status" value="1"/>
</dbReference>
<dbReference type="InterPro" id="IPR009776">
    <property type="entry name" value="Spore_0_M"/>
</dbReference>
<dbReference type="EMBL" id="CP014859">
    <property type="protein sequence ID" value="AOS62480.1"/>
    <property type="molecule type" value="Genomic_DNA"/>
</dbReference>
<dbReference type="AlphaFoldDB" id="A0AAC9HQ18"/>